<evidence type="ECO:0000256" key="2">
    <source>
        <dbReference type="ARBA" id="ARBA00022786"/>
    </source>
</evidence>
<evidence type="ECO:0000313" key="7">
    <source>
        <dbReference type="Proteomes" id="UP000515908"/>
    </source>
</evidence>
<keyword evidence="2 3" id="KW-0833">Ubl conjugation pathway</keyword>
<gene>
    <name evidence="6" type="ORF">ADEAN_000224500</name>
</gene>
<evidence type="ECO:0000256" key="1">
    <source>
        <dbReference type="ARBA" id="ARBA00022679"/>
    </source>
</evidence>
<dbReference type="AlphaFoldDB" id="A0A7G2C6R5"/>
<keyword evidence="7" id="KW-1185">Reference proteome</keyword>
<dbReference type="GO" id="GO:0000209">
    <property type="term" value="P:protein polyubiquitination"/>
    <property type="evidence" value="ECO:0007669"/>
    <property type="project" value="TreeGrafter"/>
</dbReference>
<dbReference type="SUPFAM" id="SSF56204">
    <property type="entry name" value="Hect, E3 ligase catalytic domain"/>
    <property type="match status" value="1"/>
</dbReference>
<protein>
    <submittedName>
        <fullName evidence="6">HECT-domain (Ubiquitin-transferase), putative</fullName>
    </submittedName>
</protein>
<dbReference type="FunFam" id="3.30.2410.10:FF:000036">
    <property type="entry name" value="Ubiquitin-protein ligase, putative"/>
    <property type="match status" value="1"/>
</dbReference>
<organism evidence="6 7">
    <name type="scientific">Angomonas deanei</name>
    <dbReference type="NCBI Taxonomy" id="59799"/>
    <lineage>
        <taxon>Eukaryota</taxon>
        <taxon>Discoba</taxon>
        <taxon>Euglenozoa</taxon>
        <taxon>Kinetoplastea</taxon>
        <taxon>Metakinetoplastina</taxon>
        <taxon>Trypanosomatida</taxon>
        <taxon>Trypanosomatidae</taxon>
        <taxon>Strigomonadinae</taxon>
        <taxon>Angomonas</taxon>
    </lineage>
</organism>
<sequence length="1267" mass="140119">MEEYELMTGDDDNLSLFDSLSQLCTMFAISDFGFIPFTTLSKKVIKALKTKKDDGDIFVMSVRALALFFEKFGTNTKQLQKHAAELETCLRSVFGVVVTPERLKRLKFNQCTASELPDELLKCLRLLEVRHIKEGLPTVDEQIAFCQVALDGSKWMCCKVIYHLTYLVRARSLSSVQCGVVGTIIVDQLSGLASLDLDADWDEQLRAVTGCLVTLQVWGSAEYHKKNGKDMRFTVAKAFLRMLNTVNSDSGSYPLLLACADVLVDENVFSLVSPGDIDRALLMLCTDLEKSSAAFLKFSDPFTANTGLANHQFDGDAIAALPNLQWNLAAPQWSSLSLLAKLLGGAPVTRSEYLWAWRGEDGEYYSYNKKQRERFTQCYRSATSEVKFKGGKRVLSIAHMTDTSVSHKQSTFVYFQPIPVQYTLTGEPLRTVDPRSVATFLCKLTKLTNVRRVLRTVSMGNTPVAQLATMISLHLLSLDAPSHTEETLSTLRSLITSQSGEQLERIANRLLQGNKKWAPVLREAGVADALTRLLKHPNTAPTDSHTRKRGRSASPIPRVSPVVQLIEHLEVAPPSPVALPRTTAARFSFEDASVTDLVEFLDRETDWQDSASSEALDALSTNTKKTIFLSITAYLLKKLQECSVSGRLQSLSSILEDENSFSVTVCSPSGNTSQTKDGGLRCKNGHRLKVHFSTNWECNVCKKNRSPFGSMACRLCNVDFCKQCVERAMGTIQVSVSASVSDLSNYLQNKSAPGQTEVGVLFNENGVLSNSCPISAVQQCNNVHYSRLSSNCKCGKRAPRCILALPASSGGRCYEKVIQHFSSTLKLESSVCYAVMDAVSSCGPLLFQRGVAGLPAVVRNILTLISPLLPTTFNVSVLRFLAIGCRRFALQSIHEGGTVFRGTVQGEIQTNGLSSKIVTSRTIDANTIGKLYEHFCGKLPQRNKVEVGFHGEEGTGTGPTQEFYTEVSRYFSTHKEIWYKTDDGVVLGFPTNSGKYEKEFFTLGAILGRAFIDHYFTSVELSPLFWEAVLLHSPRREETNEEMSPALALFTKLQPIAAKSMSVILSSTDSELEEMGMYDEEGNVLQHHNAASFVNAQVQKSLEHALENVFYFSLGLSQSLELPALQLFTVDNLCRMFGGAGSDDGDAPLFTETELRQVVTEAHGYAAGSKEVATFVSIVGGEFGRLEQKYFLEFVTGCDRLPLNGLQGLERKITVVRKEMEDKNEGTLPSCNTCFLYVKLPPYSSRKIMKERLLFAITEGRKHFSLS</sequence>
<evidence type="ECO:0000313" key="6">
    <source>
        <dbReference type="EMBL" id="CAD2214794.1"/>
    </source>
</evidence>
<dbReference type="Gene3D" id="3.90.1750.10">
    <property type="entry name" value="Hect, E3 ligase catalytic domains"/>
    <property type="match status" value="1"/>
</dbReference>
<dbReference type="PANTHER" id="PTHR45670:SF15">
    <property type="entry name" value="LIGASE, PUTATIVE-RELATED"/>
    <property type="match status" value="1"/>
</dbReference>
<dbReference type="Proteomes" id="UP000515908">
    <property type="component" value="Chromosome 04"/>
</dbReference>
<dbReference type="Pfam" id="PF00632">
    <property type="entry name" value="HECT"/>
    <property type="match status" value="1"/>
</dbReference>
<feature type="active site" description="Glycyl thioester intermediate" evidence="3">
    <location>
        <position position="1234"/>
    </location>
</feature>
<dbReference type="GO" id="GO:0043161">
    <property type="term" value="P:proteasome-mediated ubiquitin-dependent protein catabolic process"/>
    <property type="evidence" value="ECO:0007669"/>
    <property type="project" value="TreeGrafter"/>
</dbReference>
<evidence type="ECO:0000256" key="4">
    <source>
        <dbReference type="SAM" id="MobiDB-lite"/>
    </source>
</evidence>
<dbReference type="PANTHER" id="PTHR45670">
    <property type="entry name" value="E3 UBIQUITIN-PROTEIN LIGASE TRIP12"/>
    <property type="match status" value="1"/>
</dbReference>
<keyword evidence="1 6" id="KW-0808">Transferase</keyword>
<dbReference type="SMART" id="SM00119">
    <property type="entry name" value="HECTc"/>
    <property type="match status" value="1"/>
</dbReference>
<dbReference type="VEuPathDB" id="TriTrypDB:ADEAN_000224500"/>
<dbReference type="InterPro" id="IPR035983">
    <property type="entry name" value="Hect_E3_ubiquitin_ligase"/>
</dbReference>
<name>A0A7G2C6R5_9TRYP</name>
<accession>A0A7G2C6R5</accession>
<feature type="region of interest" description="Disordered" evidence="4">
    <location>
        <begin position="535"/>
        <end position="555"/>
    </location>
</feature>
<dbReference type="Gene3D" id="3.30.2410.10">
    <property type="entry name" value="Hect, E3 ligase catalytic domain"/>
    <property type="match status" value="1"/>
</dbReference>
<feature type="domain" description="HECT" evidence="5">
    <location>
        <begin position="942"/>
        <end position="1267"/>
    </location>
</feature>
<evidence type="ECO:0000256" key="3">
    <source>
        <dbReference type="PROSITE-ProRule" id="PRU00104"/>
    </source>
</evidence>
<dbReference type="GO" id="GO:0061630">
    <property type="term" value="F:ubiquitin protein ligase activity"/>
    <property type="evidence" value="ECO:0007669"/>
    <property type="project" value="InterPro"/>
</dbReference>
<proteinExistence type="predicted"/>
<dbReference type="InterPro" id="IPR000569">
    <property type="entry name" value="HECT_dom"/>
</dbReference>
<evidence type="ECO:0000259" key="5">
    <source>
        <dbReference type="PROSITE" id="PS50237"/>
    </source>
</evidence>
<dbReference type="PROSITE" id="PS50237">
    <property type="entry name" value="HECT"/>
    <property type="match status" value="1"/>
</dbReference>
<reference evidence="6 7" key="1">
    <citation type="submission" date="2020-08" db="EMBL/GenBank/DDBJ databases">
        <authorList>
            <person name="Newling K."/>
            <person name="Davey J."/>
            <person name="Forrester S."/>
        </authorList>
    </citation>
    <scope>NUCLEOTIDE SEQUENCE [LARGE SCALE GENOMIC DNA]</scope>
    <source>
        <strain evidence="7">Crithidia deanei Carvalho (ATCC PRA-265)</strain>
    </source>
</reference>
<dbReference type="EMBL" id="LR877148">
    <property type="protein sequence ID" value="CAD2214794.1"/>
    <property type="molecule type" value="Genomic_DNA"/>
</dbReference>
<dbReference type="InterPro" id="IPR045322">
    <property type="entry name" value="HECTD1/TRIP12-like"/>
</dbReference>